<protein>
    <recommendedName>
        <fullName evidence="3">Sporulation protein YtfJ</fullName>
    </recommendedName>
</protein>
<keyword evidence="2" id="KW-1185">Reference proteome</keyword>
<dbReference type="RefSeq" id="WP_201080613.1">
    <property type="nucleotide sequence ID" value="NZ_CP067420.1"/>
</dbReference>
<evidence type="ECO:0000313" key="1">
    <source>
        <dbReference type="EMBL" id="QQP92067.1"/>
    </source>
</evidence>
<dbReference type="EMBL" id="CP067420">
    <property type="protein sequence ID" value="QQP92067.1"/>
    <property type="molecule type" value="Genomic_DNA"/>
</dbReference>
<dbReference type="InterPro" id="IPR014229">
    <property type="entry name" value="Spore_YtfJ"/>
</dbReference>
<dbReference type="Pfam" id="PF09579">
    <property type="entry name" value="Spore_YtfJ"/>
    <property type="match status" value="1"/>
</dbReference>
<gene>
    <name evidence="1" type="ORF">IGS68_13050</name>
</gene>
<organism evidence="1 2">
    <name type="scientific">Skermanella cutis</name>
    <dbReference type="NCBI Taxonomy" id="2775420"/>
    <lineage>
        <taxon>Bacteria</taxon>
        <taxon>Pseudomonadati</taxon>
        <taxon>Pseudomonadota</taxon>
        <taxon>Alphaproteobacteria</taxon>
        <taxon>Rhodospirillales</taxon>
        <taxon>Azospirillaceae</taxon>
        <taxon>Skermanella</taxon>
    </lineage>
</organism>
<evidence type="ECO:0000313" key="2">
    <source>
        <dbReference type="Proteomes" id="UP000595197"/>
    </source>
</evidence>
<sequence length="156" mass="15453">MLTNPFMPDPIQDLMVSTLQEFQKILGKGVAGTPIQVGDTTLVPIYVTTFGVGAGGGSVFGEACGGGGGGGVVPCAIIVVRPDGVSIQHLDSQFVTSAAKAHSDVANELSNAYRRDKSAAQGAAAVKPAMEPAPAAVPAHAPAASGSKAVAVAALD</sequence>
<accession>A0ABX7BCY1</accession>
<dbReference type="Proteomes" id="UP000595197">
    <property type="component" value="Chromosome"/>
</dbReference>
<reference evidence="1" key="1">
    <citation type="submission" date="2021-02" db="EMBL/GenBank/DDBJ databases">
        <title>Skermanella TT6 skin isolate.</title>
        <authorList>
            <person name="Lee K."/>
            <person name="Ganzorig M."/>
        </authorList>
    </citation>
    <scope>NUCLEOTIDE SEQUENCE</scope>
    <source>
        <strain evidence="1">TT6</strain>
    </source>
</reference>
<name>A0ABX7BCY1_9PROT</name>
<evidence type="ECO:0008006" key="3">
    <source>
        <dbReference type="Google" id="ProtNLM"/>
    </source>
</evidence>
<proteinExistence type="predicted"/>